<feature type="transmembrane region" description="Helical" evidence="8">
    <location>
        <begin position="125"/>
        <end position="145"/>
    </location>
</feature>
<evidence type="ECO:0000256" key="7">
    <source>
        <dbReference type="PROSITE-ProRule" id="PRU00581"/>
    </source>
</evidence>
<dbReference type="EMBL" id="CAJFDI010000004">
    <property type="protein sequence ID" value="CAD5227075.1"/>
    <property type="molecule type" value="Genomic_DNA"/>
</dbReference>
<dbReference type="eggNOG" id="ENOG502S9W1">
    <property type="taxonomic scope" value="Eukaryota"/>
</dbReference>
<dbReference type="Proteomes" id="UP000659654">
    <property type="component" value="Unassembled WGS sequence"/>
</dbReference>
<comment type="subcellular location">
    <subcellularLocation>
        <location evidence="1">Membrane</location>
        <topology evidence="1">Multi-pass membrane protein</topology>
    </subcellularLocation>
</comment>
<keyword evidence="12" id="KW-1185">Reference proteome</keyword>
<sequence length="230" mass="25816">MPLINDLNVDQMKVPLGFIKIPQLLLAIIAFSSRSGWEFSASFTCKDNTSYQFTARSFSITDQDYGPNFKTCAGASLGLVTFDHSTASSFFGFVSMVSIIFVLIMLFLYLFRWGAYAGDERIPKVDTVVTMALAVAWFLAAWSWWSATHSLGNITSPENLTEQFEKKKFCDFDDIKDCKLRTHQATASLTVSVLAGFASLILFASNIWYAYKETVWFRDRNTPAPPQQGP</sequence>
<dbReference type="PANTHER" id="PTHR10306:SF17">
    <property type="entry name" value="MARVEL DOMAIN-CONTAINING PROTEIN"/>
    <property type="match status" value="1"/>
</dbReference>
<evidence type="ECO:0000256" key="1">
    <source>
        <dbReference type="ARBA" id="ARBA00004141"/>
    </source>
</evidence>
<dbReference type="Pfam" id="PF01284">
    <property type="entry name" value="MARVEL"/>
    <property type="match status" value="1"/>
</dbReference>
<evidence type="ECO:0000259" key="9">
    <source>
        <dbReference type="PROSITE" id="PS51225"/>
    </source>
</evidence>
<evidence type="ECO:0000256" key="8">
    <source>
        <dbReference type="SAM" id="Phobius"/>
    </source>
</evidence>
<dbReference type="WBParaSite" id="BXY_0781900.1">
    <property type="protein sequence ID" value="BXY_0781900.1"/>
    <property type="gene ID" value="BXY_0781900"/>
</dbReference>
<dbReference type="InterPro" id="IPR001285">
    <property type="entry name" value="Synaptophysin/porin"/>
</dbReference>
<feature type="transmembrane region" description="Helical" evidence="8">
    <location>
        <begin position="90"/>
        <end position="113"/>
    </location>
</feature>
<feature type="domain" description="MARVEL" evidence="9">
    <location>
        <begin position="11"/>
        <end position="215"/>
    </location>
</feature>
<dbReference type="AlphaFoldDB" id="A0A1I7S487"/>
<organism evidence="11 13">
    <name type="scientific">Bursaphelenchus xylophilus</name>
    <name type="common">Pinewood nematode worm</name>
    <name type="synonym">Aphelenchoides xylophilus</name>
    <dbReference type="NCBI Taxonomy" id="6326"/>
    <lineage>
        <taxon>Eukaryota</taxon>
        <taxon>Metazoa</taxon>
        <taxon>Ecdysozoa</taxon>
        <taxon>Nematoda</taxon>
        <taxon>Chromadorea</taxon>
        <taxon>Rhabditida</taxon>
        <taxon>Tylenchina</taxon>
        <taxon>Tylenchomorpha</taxon>
        <taxon>Aphelenchoidea</taxon>
        <taxon>Aphelenchoididae</taxon>
        <taxon>Bursaphelenchus</taxon>
    </lineage>
</organism>
<evidence type="ECO:0000313" key="10">
    <source>
        <dbReference type="EMBL" id="CAD5227075.1"/>
    </source>
</evidence>
<keyword evidence="5 7" id="KW-0472">Membrane</keyword>
<name>A0A1I7S487_BURXY</name>
<proteinExistence type="inferred from homology"/>
<evidence type="ECO:0000256" key="6">
    <source>
        <dbReference type="ARBA" id="ARBA00023180"/>
    </source>
</evidence>
<evidence type="ECO:0000313" key="12">
    <source>
        <dbReference type="Proteomes" id="UP000659654"/>
    </source>
</evidence>
<evidence type="ECO:0000256" key="4">
    <source>
        <dbReference type="ARBA" id="ARBA00022989"/>
    </source>
</evidence>
<evidence type="ECO:0000256" key="5">
    <source>
        <dbReference type="ARBA" id="ARBA00023136"/>
    </source>
</evidence>
<dbReference type="SMR" id="A0A1I7S487"/>
<comment type="similarity">
    <text evidence="2">Belongs to the synaptophysin/synaptobrevin family.</text>
</comment>
<protein>
    <submittedName>
        <fullName evidence="10">(pine wood nematode) hypothetical protein</fullName>
    </submittedName>
    <submittedName>
        <fullName evidence="13">MARVEL domain-containing protein</fullName>
    </submittedName>
</protein>
<keyword evidence="6" id="KW-0325">Glycoprotein</keyword>
<evidence type="ECO:0000313" key="13">
    <source>
        <dbReference type="WBParaSite" id="BXY_0781900.1"/>
    </source>
</evidence>
<dbReference type="PANTHER" id="PTHR10306">
    <property type="entry name" value="SYNAPTOPHYSIN"/>
    <property type="match status" value="1"/>
</dbReference>
<reference evidence="13" key="1">
    <citation type="submission" date="2016-11" db="UniProtKB">
        <authorList>
            <consortium name="WormBaseParasite"/>
        </authorList>
    </citation>
    <scope>IDENTIFICATION</scope>
</reference>
<dbReference type="OrthoDB" id="10006326at2759"/>
<feature type="transmembrane region" description="Helical" evidence="8">
    <location>
        <begin position="189"/>
        <end position="211"/>
    </location>
</feature>
<dbReference type="EMBL" id="CAJFCV020000004">
    <property type="protein sequence ID" value="CAG9116837.1"/>
    <property type="molecule type" value="Genomic_DNA"/>
</dbReference>
<dbReference type="InterPro" id="IPR008253">
    <property type="entry name" value="Marvel"/>
</dbReference>
<dbReference type="PROSITE" id="PS51225">
    <property type="entry name" value="MARVEL"/>
    <property type="match status" value="1"/>
</dbReference>
<dbReference type="Proteomes" id="UP000582659">
    <property type="component" value="Unassembled WGS sequence"/>
</dbReference>
<accession>A0A1I7S487</accession>
<gene>
    <name evidence="10" type="ORF">BXYJ_LOCUS9620</name>
</gene>
<evidence type="ECO:0000256" key="2">
    <source>
        <dbReference type="ARBA" id="ARBA00006476"/>
    </source>
</evidence>
<evidence type="ECO:0000256" key="3">
    <source>
        <dbReference type="ARBA" id="ARBA00022692"/>
    </source>
</evidence>
<evidence type="ECO:0000313" key="11">
    <source>
        <dbReference type="Proteomes" id="UP000095284"/>
    </source>
</evidence>
<keyword evidence="3 7" id="KW-0812">Transmembrane</keyword>
<reference evidence="10" key="2">
    <citation type="submission" date="2020-09" db="EMBL/GenBank/DDBJ databases">
        <authorList>
            <person name="Kikuchi T."/>
        </authorList>
    </citation>
    <scope>NUCLEOTIDE SEQUENCE</scope>
    <source>
        <strain evidence="10">Ka4C1</strain>
    </source>
</reference>
<dbReference type="GO" id="GO:0030672">
    <property type="term" value="C:synaptic vesicle membrane"/>
    <property type="evidence" value="ECO:0007669"/>
    <property type="project" value="TreeGrafter"/>
</dbReference>
<dbReference type="Proteomes" id="UP000095284">
    <property type="component" value="Unplaced"/>
</dbReference>
<keyword evidence="4 8" id="KW-1133">Transmembrane helix</keyword>